<feature type="domain" description="UTP25 NTP hydrolase-like" evidence="2">
    <location>
        <begin position="208"/>
        <end position="282"/>
    </location>
</feature>
<organism evidence="3 4">
    <name type="scientific">Zingiber officinale</name>
    <name type="common">Ginger</name>
    <name type="synonym">Amomum zingiber</name>
    <dbReference type="NCBI Taxonomy" id="94328"/>
    <lineage>
        <taxon>Eukaryota</taxon>
        <taxon>Viridiplantae</taxon>
        <taxon>Streptophyta</taxon>
        <taxon>Embryophyta</taxon>
        <taxon>Tracheophyta</taxon>
        <taxon>Spermatophyta</taxon>
        <taxon>Magnoliopsida</taxon>
        <taxon>Liliopsida</taxon>
        <taxon>Zingiberales</taxon>
        <taxon>Zingiberaceae</taxon>
        <taxon>Zingiber</taxon>
    </lineage>
</organism>
<dbReference type="Proteomes" id="UP000734854">
    <property type="component" value="Unassembled WGS sequence"/>
</dbReference>
<protein>
    <recommendedName>
        <fullName evidence="2">UTP25 NTP hydrolase-like domain-containing protein</fullName>
    </recommendedName>
</protein>
<name>A0A8J5BXX7_ZINOF</name>
<dbReference type="GO" id="GO:0019843">
    <property type="term" value="F:rRNA binding"/>
    <property type="evidence" value="ECO:0007669"/>
    <property type="project" value="TreeGrafter"/>
</dbReference>
<feature type="domain" description="UTP25 NTP hydrolase-like" evidence="2">
    <location>
        <begin position="284"/>
        <end position="466"/>
    </location>
</feature>
<evidence type="ECO:0000313" key="3">
    <source>
        <dbReference type="EMBL" id="KAG6467336.1"/>
    </source>
</evidence>
<evidence type="ECO:0000259" key="2">
    <source>
        <dbReference type="Pfam" id="PF22916"/>
    </source>
</evidence>
<evidence type="ECO:0000256" key="1">
    <source>
        <dbReference type="SAM" id="MobiDB-lite"/>
    </source>
</evidence>
<feature type="region of interest" description="Disordered" evidence="1">
    <location>
        <begin position="295"/>
        <end position="314"/>
    </location>
</feature>
<evidence type="ECO:0000313" key="4">
    <source>
        <dbReference type="Proteomes" id="UP000734854"/>
    </source>
</evidence>
<proteinExistence type="predicted"/>
<dbReference type="EMBL" id="JACMSC010000064">
    <property type="protein sequence ID" value="KAG6467336.1"/>
    <property type="molecule type" value="Genomic_DNA"/>
</dbReference>
<accession>A0A8J5BXX7</accession>
<dbReference type="AlphaFoldDB" id="A0A8J5BXX7"/>
<reference evidence="3 4" key="1">
    <citation type="submission" date="2020-08" db="EMBL/GenBank/DDBJ databases">
        <title>Plant Genome Project.</title>
        <authorList>
            <person name="Zhang R.-G."/>
        </authorList>
    </citation>
    <scope>NUCLEOTIDE SEQUENCE [LARGE SCALE GENOMIC DNA]</scope>
    <source>
        <tissue evidence="3">Rhizome</tissue>
    </source>
</reference>
<dbReference type="InterPro" id="IPR010678">
    <property type="entry name" value="UTP25"/>
</dbReference>
<dbReference type="Pfam" id="PF22916">
    <property type="entry name" value="UTP25_NTPase-like"/>
    <property type="match status" value="2"/>
</dbReference>
<sequence length="690" mass="79163">MGKVLLRALKENSTDNTSKKQDAENSCPKERFCFKRQKVPEKCNIEKKLRTSDPLYSTNNEPNLGAAEGNDACDATLVNHNCTNEYKYEGRTCDLQDSQILEREPAIDDEPTSTSSFQRHVGLNLTSEEVEQLQQKQWKFKWEIPVRDKPMTKCVGTGDPILPEAANDLVKGLNQKLHNHWMSICKTSGPNIFSSPMQGFFFSLCNTYRDILHCNKQPFYLKGNEEDSSIMDAYIMHALNHIYQTRDVIIKNDAQLAKHEEEKMKEILCGDTYLDQGFTRPKANAEHVDRFTEEFGAGDEEEDEEEEASLKSKRTAKPEDFKALFGGNNNDHFLLGIKFTKRSIKLYSDFYSSDIIVASPLGLITKIGEAEAEKEKDVDYLSSIEVLIVDHADVILMQNWSHLNTVVEQLNCTPSKQHGTDIMRIRPWYLDGSARFYRQTILLSSFLNPDMNALFSRLCLNYEGKVKLISEYEGVLPKILLPVRQCLFIKLSTSPMQPDKIQHLQVYERFDAKSLVDADDARLEYFCKKVVAWGYFWMPHLTMHAAQILIAMAEKEMKPIVMGAVRDEAAIQWLTSRKDGKVFPKLKDSIEIRGVQNMIIYSLPERKELYPELINMLNDSKDMICNILFSRFDKLKVTQCSFVFDDQGCITCALEYVCWKGSLGQQLQIDCCHQIKVSSSFANHTDFWEN</sequence>
<dbReference type="GO" id="GO:0000462">
    <property type="term" value="P:maturation of SSU-rRNA from tricistronic rRNA transcript (SSU-rRNA, 5.8S rRNA, LSU-rRNA)"/>
    <property type="evidence" value="ECO:0007669"/>
    <property type="project" value="TreeGrafter"/>
</dbReference>
<dbReference type="GO" id="GO:0032040">
    <property type="term" value="C:small-subunit processome"/>
    <property type="evidence" value="ECO:0007669"/>
    <property type="project" value="TreeGrafter"/>
</dbReference>
<dbReference type="InterPro" id="IPR053940">
    <property type="entry name" value="UTP25_NTPase-like"/>
</dbReference>
<dbReference type="PANTHER" id="PTHR12933:SF0">
    <property type="entry name" value="U3 SMALL NUCLEOLAR RNA-ASSOCIATED PROTEIN 25 HOMOLOG"/>
    <property type="match status" value="1"/>
</dbReference>
<dbReference type="GO" id="GO:0034511">
    <property type="term" value="F:U3 snoRNA binding"/>
    <property type="evidence" value="ECO:0007669"/>
    <property type="project" value="InterPro"/>
</dbReference>
<comment type="caution">
    <text evidence="3">The sequence shown here is derived from an EMBL/GenBank/DDBJ whole genome shotgun (WGS) entry which is preliminary data.</text>
</comment>
<feature type="compositionally biased region" description="Acidic residues" evidence="1">
    <location>
        <begin position="296"/>
        <end position="307"/>
    </location>
</feature>
<gene>
    <name evidence="3" type="ORF">ZIOFF_074840</name>
</gene>
<dbReference type="PANTHER" id="PTHR12933">
    <property type="entry name" value="ORF PROTEIN-RELATED"/>
    <property type="match status" value="1"/>
</dbReference>
<keyword evidence="4" id="KW-1185">Reference proteome</keyword>